<accession>A0A8E2AGH3</accession>
<keyword evidence="2" id="KW-1185">Reference proteome</keyword>
<proteinExistence type="predicted"/>
<feature type="non-terminal residue" evidence="1">
    <location>
        <position position="1"/>
    </location>
</feature>
<dbReference type="Proteomes" id="UP000250043">
    <property type="component" value="Unassembled WGS sequence"/>
</dbReference>
<protein>
    <submittedName>
        <fullName evidence="1">Uncharacterized protein</fullName>
    </submittedName>
</protein>
<dbReference type="GO" id="GO:0003677">
    <property type="term" value="F:DNA binding"/>
    <property type="evidence" value="ECO:0007669"/>
    <property type="project" value="InterPro"/>
</dbReference>
<dbReference type="GO" id="GO:0006310">
    <property type="term" value="P:DNA recombination"/>
    <property type="evidence" value="ECO:0007669"/>
    <property type="project" value="InterPro"/>
</dbReference>
<dbReference type="OrthoDB" id="5598396at2759"/>
<sequence length="50" mass="5703">RSWFMRHLRRFFPTDVAGHSLHAGGATALAACGMTPMFIQTRGHWKSDTW</sequence>
<dbReference type="InterPro" id="IPR013762">
    <property type="entry name" value="Integrase-like_cat_sf"/>
</dbReference>
<evidence type="ECO:0000313" key="1">
    <source>
        <dbReference type="EMBL" id="OCH83956.1"/>
    </source>
</evidence>
<dbReference type="Gene3D" id="1.10.443.10">
    <property type="entry name" value="Intergrase catalytic core"/>
    <property type="match status" value="1"/>
</dbReference>
<organism evidence="1 2">
    <name type="scientific">Obba rivulosa</name>
    <dbReference type="NCBI Taxonomy" id="1052685"/>
    <lineage>
        <taxon>Eukaryota</taxon>
        <taxon>Fungi</taxon>
        <taxon>Dikarya</taxon>
        <taxon>Basidiomycota</taxon>
        <taxon>Agaricomycotina</taxon>
        <taxon>Agaricomycetes</taxon>
        <taxon>Polyporales</taxon>
        <taxon>Gelatoporiaceae</taxon>
        <taxon>Obba</taxon>
    </lineage>
</organism>
<dbReference type="AlphaFoldDB" id="A0A8E2AGH3"/>
<feature type="non-terminal residue" evidence="1">
    <location>
        <position position="50"/>
    </location>
</feature>
<evidence type="ECO:0000313" key="2">
    <source>
        <dbReference type="Proteomes" id="UP000250043"/>
    </source>
</evidence>
<reference evidence="1 2" key="1">
    <citation type="submission" date="2016-07" db="EMBL/GenBank/DDBJ databases">
        <title>Draft genome of the white-rot fungus Obba rivulosa 3A-2.</title>
        <authorList>
            <consortium name="DOE Joint Genome Institute"/>
            <person name="Miettinen O."/>
            <person name="Riley R."/>
            <person name="Acob R."/>
            <person name="Barry K."/>
            <person name="Cullen D."/>
            <person name="De Vries R."/>
            <person name="Hainaut M."/>
            <person name="Hatakka A."/>
            <person name="Henrissat B."/>
            <person name="Hilden K."/>
            <person name="Kuo R."/>
            <person name="Labutti K."/>
            <person name="Lipzen A."/>
            <person name="Makela M.R."/>
            <person name="Sandor L."/>
            <person name="Spatafora J.W."/>
            <person name="Grigoriev I.V."/>
            <person name="Hibbett D.S."/>
        </authorList>
    </citation>
    <scope>NUCLEOTIDE SEQUENCE [LARGE SCALE GENOMIC DNA]</scope>
    <source>
        <strain evidence="1 2">3A-2</strain>
    </source>
</reference>
<gene>
    <name evidence="1" type="ORF">OBBRIDRAFT_713468</name>
</gene>
<dbReference type="EMBL" id="KV722755">
    <property type="protein sequence ID" value="OCH83956.1"/>
    <property type="molecule type" value="Genomic_DNA"/>
</dbReference>
<dbReference type="GO" id="GO:0015074">
    <property type="term" value="P:DNA integration"/>
    <property type="evidence" value="ECO:0007669"/>
    <property type="project" value="InterPro"/>
</dbReference>
<name>A0A8E2AGH3_9APHY</name>